<dbReference type="Pfam" id="PF05426">
    <property type="entry name" value="Alginate_lyase"/>
    <property type="match status" value="1"/>
</dbReference>
<dbReference type="InterPro" id="IPR008397">
    <property type="entry name" value="Alginate_lyase_dom"/>
</dbReference>
<feature type="domain" description="F5/8 type C" evidence="3">
    <location>
        <begin position="51"/>
        <end position="194"/>
    </location>
</feature>
<keyword evidence="2" id="KW-0456">Lyase</keyword>
<dbReference type="AlphaFoldDB" id="A0A4P2PUI6"/>
<keyword evidence="1" id="KW-0732">Signal</keyword>
<organism evidence="4 5">
    <name type="scientific">Sorangium cellulosum</name>
    <name type="common">Polyangium cellulosum</name>
    <dbReference type="NCBI Taxonomy" id="56"/>
    <lineage>
        <taxon>Bacteria</taxon>
        <taxon>Pseudomonadati</taxon>
        <taxon>Myxococcota</taxon>
        <taxon>Polyangia</taxon>
        <taxon>Polyangiales</taxon>
        <taxon>Polyangiaceae</taxon>
        <taxon>Sorangium</taxon>
    </lineage>
</organism>
<evidence type="ECO:0000259" key="3">
    <source>
        <dbReference type="PROSITE" id="PS50022"/>
    </source>
</evidence>
<dbReference type="PROSITE" id="PS50022">
    <property type="entry name" value="FA58C_3"/>
    <property type="match status" value="1"/>
</dbReference>
<dbReference type="InterPro" id="IPR008979">
    <property type="entry name" value="Galactose-bd-like_sf"/>
</dbReference>
<name>A0A4P2PUI6_SORCE</name>
<evidence type="ECO:0000256" key="2">
    <source>
        <dbReference type="ARBA" id="ARBA00023239"/>
    </source>
</evidence>
<dbReference type="GO" id="GO:0016829">
    <property type="term" value="F:lyase activity"/>
    <property type="evidence" value="ECO:0007669"/>
    <property type="project" value="UniProtKB-KW"/>
</dbReference>
<dbReference type="Gene3D" id="2.60.120.260">
    <property type="entry name" value="Galactose-binding domain-like"/>
    <property type="match status" value="1"/>
</dbReference>
<reference evidence="4 5" key="1">
    <citation type="submission" date="2015-09" db="EMBL/GenBank/DDBJ databases">
        <title>Sorangium comparison.</title>
        <authorList>
            <person name="Zaburannyi N."/>
            <person name="Bunk B."/>
            <person name="Overmann J."/>
            <person name="Mueller R."/>
        </authorList>
    </citation>
    <scope>NUCLEOTIDE SEQUENCE [LARGE SCALE GENOMIC DNA]</scope>
    <source>
        <strain evidence="4 5">So ceGT47</strain>
    </source>
</reference>
<dbReference type="InterPro" id="IPR000421">
    <property type="entry name" value="FA58C"/>
</dbReference>
<dbReference type="OrthoDB" id="222550at2"/>
<dbReference type="RefSeq" id="WP_129345409.1">
    <property type="nucleotide sequence ID" value="NZ_CP012670.1"/>
</dbReference>
<evidence type="ECO:0000313" key="4">
    <source>
        <dbReference type="EMBL" id="AUX20319.1"/>
    </source>
</evidence>
<dbReference type="Proteomes" id="UP000295781">
    <property type="component" value="Chromosome"/>
</dbReference>
<evidence type="ECO:0000313" key="5">
    <source>
        <dbReference type="Proteomes" id="UP000295781"/>
    </source>
</evidence>
<dbReference type="SUPFAM" id="SSF49785">
    <property type="entry name" value="Galactose-binding domain-like"/>
    <property type="match status" value="1"/>
</dbReference>
<dbReference type="SUPFAM" id="SSF48230">
    <property type="entry name" value="Chondroitin AC/alginate lyase"/>
    <property type="match status" value="1"/>
</dbReference>
<dbReference type="Gene3D" id="1.50.10.100">
    <property type="entry name" value="Chondroitin AC/alginate lyase"/>
    <property type="match status" value="1"/>
</dbReference>
<dbReference type="PROSITE" id="PS51257">
    <property type="entry name" value="PROKAR_LIPOPROTEIN"/>
    <property type="match status" value="1"/>
</dbReference>
<dbReference type="InterPro" id="IPR008929">
    <property type="entry name" value="Chondroitin_lyas"/>
</dbReference>
<evidence type="ECO:0000256" key="1">
    <source>
        <dbReference type="ARBA" id="ARBA00022729"/>
    </source>
</evidence>
<dbReference type="GO" id="GO:0042597">
    <property type="term" value="C:periplasmic space"/>
    <property type="evidence" value="ECO:0007669"/>
    <property type="project" value="InterPro"/>
</dbReference>
<protein>
    <recommendedName>
        <fullName evidence="3">F5/8 type C domain-containing protein</fullName>
    </recommendedName>
</protein>
<gene>
    <name evidence="4" type="ORF">SOCEGT47_007870</name>
</gene>
<sequence>MIHPKESALSLHTAAPTLYVALTAVLAGCAVGVDTDASESSATGSDQASDQQPSSLAASSCAVRLTPASLVASVAQAENPAANLADGDLSTRWSGRGKGAYVTADLGAIQSVCGISLAWYNGGVDGRIYDFALSTSTDGRGFSPLFSGKSLPNTSLQPVDFQAVDARYVRLTVNGNTLNDWASVTELQISASAAPASTFVHPGILVSREQLDFVKAKIASGQRPWSNEYQLARGSKPARRDYVASPVPVVKCSTPGATQKALDHGYEQAGCNSIVDDANAAYTQALLWYYSGDAKYAENARSILNAWARTLTAISFDQPRFSDNNHQVYANGHFAAGWAGTNFLRAAEILRYTYGGWTAEDTALQEDHFRTVYWDLVKDGWTGGQNRTAVMNETALNIAIFTNDIEKYEYVVKQVQHSSKAMIYMPSDGHQPLYPMYQGRPRYTNDAKGDLASIWSNPTRYIAGLEQETCRDLGHAQMGMSSLANMAETLRIQGDPRSAYSDDPDRRENRLREALELNADYMLQYLDNTRNRVGVNVTPAGWMPAGSWPCRSFTSNAGGHSAVMGWEIGYNEFRNRRGISMPRTEELITRVRAMSSASTRYGNHIGWETLTHAGAP</sequence>
<accession>A0A4P2PUI6</accession>
<dbReference type="Pfam" id="PF00754">
    <property type="entry name" value="F5_F8_type_C"/>
    <property type="match status" value="1"/>
</dbReference>
<dbReference type="EMBL" id="CP012670">
    <property type="protein sequence ID" value="AUX20319.1"/>
    <property type="molecule type" value="Genomic_DNA"/>
</dbReference>
<proteinExistence type="predicted"/>